<feature type="chain" id="PRO_5042280270" description="Manganese lipoxygenase" evidence="6">
    <location>
        <begin position="16"/>
        <end position="600"/>
    </location>
</feature>
<name>A0AAD6NPA9_DREDA</name>
<dbReference type="GO" id="GO:0034440">
    <property type="term" value="P:lipid oxidation"/>
    <property type="evidence" value="ECO:0007669"/>
    <property type="project" value="InterPro"/>
</dbReference>
<reference evidence="8" key="1">
    <citation type="submission" date="2023-01" db="EMBL/GenBank/DDBJ databases">
        <title>The chitinases involved in constricting ring structure development in the nematode-trapping fungus Drechslerella dactyloides.</title>
        <authorList>
            <person name="Wang R."/>
            <person name="Zhang L."/>
            <person name="Tang P."/>
            <person name="Li S."/>
            <person name="Liang L."/>
        </authorList>
    </citation>
    <scope>NUCLEOTIDE SEQUENCE</scope>
    <source>
        <strain evidence="8">YMF1.00031</strain>
    </source>
</reference>
<evidence type="ECO:0000256" key="4">
    <source>
        <dbReference type="ARBA" id="ARBA00023002"/>
    </source>
</evidence>
<keyword evidence="2" id="KW-0479">Metal-binding</keyword>
<dbReference type="Pfam" id="PF00305">
    <property type="entry name" value="Lipoxygenase"/>
    <property type="match status" value="1"/>
</dbReference>
<dbReference type="GO" id="GO:0050584">
    <property type="term" value="F:linoleate 11-lipoxygenase activity"/>
    <property type="evidence" value="ECO:0007669"/>
    <property type="project" value="UniProtKB-ARBA"/>
</dbReference>
<keyword evidence="6" id="KW-0732">Signal</keyword>
<dbReference type="InterPro" id="IPR036226">
    <property type="entry name" value="LipOase_C_sf"/>
</dbReference>
<comment type="caution">
    <text evidence="8">The sequence shown here is derived from an EMBL/GenBank/DDBJ whole genome shotgun (WGS) entry which is preliminary data.</text>
</comment>
<protein>
    <recommendedName>
        <fullName evidence="1">Manganese lipoxygenase</fullName>
    </recommendedName>
</protein>
<dbReference type="GO" id="GO:0043651">
    <property type="term" value="P:linoleic acid metabolic process"/>
    <property type="evidence" value="ECO:0007669"/>
    <property type="project" value="UniProtKB-ARBA"/>
</dbReference>
<evidence type="ECO:0000259" key="7">
    <source>
        <dbReference type="PROSITE" id="PS51393"/>
    </source>
</evidence>
<feature type="region of interest" description="Disordered" evidence="5">
    <location>
        <begin position="17"/>
        <end position="39"/>
    </location>
</feature>
<dbReference type="PANTHER" id="PTHR11771">
    <property type="entry name" value="LIPOXYGENASE"/>
    <property type="match status" value="1"/>
</dbReference>
<sequence length="600" mass="66320">MWRLSIFLLAASAAASPASIPSEPNGNLERRATPYSLPGNAQSDIARKEAIEVKRTQFTYANGIGGGPSSPGGLAGVALVAADSVIVNSELGAQVANETPDVIKASAAFPETAENFRTLDDYKKLYDDQWQNSLHPTGVYPGMLDNYTQDLTFSMERLSFNPYVIRRLIPKHDKLPFNVDDATICKITGGKNLRELLACGSLFYADHRNQKMLQPTVHYAAACDAYFYISPSSGRLLPLAIRTNVGRNLIYTPADKPSDWLLAKMMFNVNDFFHGQFHHLANTHYVTEVMYQAAIRTLSDDHPVLAILKRLMFGAFGVRPLALAILFRPNGTVDQFFGWRGSSAAVFAEKLYSSGYAGDVQNNYFLTNLRRRGLIDSRVGPPLKNFPFHEDALVIYNAIAKFMTAFVNSYYSSDGAVANDPELRAWIAEANGPARAINFPRRLKSRKELVLLLTHVAHLVSSSHHAVNTNQLITGAGSLPFNPSALYRPIPRRKGVKAEDLAKFLPPPAQCVKMLQSQANFARPLLAGTSRSLVHMFDDADLLSRLNEPTRRANQWFVAAMRARSAVVKARTFDARGLSQGMPFVWQALDPDVAPWSLTI</sequence>
<gene>
    <name evidence="8" type="ORF">Dda_0772</name>
</gene>
<proteinExistence type="predicted"/>
<dbReference type="Gene3D" id="1.20.245.10">
    <property type="entry name" value="Lipoxygenase-1, Domain 5"/>
    <property type="match status" value="1"/>
</dbReference>
<dbReference type="AlphaFoldDB" id="A0AAD6NPA9"/>
<dbReference type="Gene3D" id="3.10.450.60">
    <property type="match status" value="1"/>
</dbReference>
<evidence type="ECO:0000256" key="1">
    <source>
        <dbReference type="ARBA" id="ARBA00021175"/>
    </source>
</evidence>
<dbReference type="InterPro" id="IPR013819">
    <property type="entry name" value="LipOase_C"/>
</dbReference>
<evidence type="ECO:0000256" key="5">
    <source>
        <dbReference type="SAM" id="MobiDB-lite"/>
    </source>
</evidence>
<dbReference type="EMBL" id="JAQGDS010000001">
    <property type="protein sequence ID" value="KAJ6264623.1"/>
    <property type="molecule type" value="Genomic_DNA"/>
</dbReference>
<dbReference type="SUPFAM" id="SSF48484">
    <property type="entry name" value="Lipoxigenase"/>
    <property type="match status" value="1"/>
</dbReference>
<feature type="domain" description="Lipoxygenase" evidence="7">
    <location>
        <begin position="31"/>
        <end position="600"/>
    </location>
</feature>
<evidence type="ECO:0000256" key="3">
    <source>
        <dbReference type="ARBA" id="ARBA00022964"/>
    </source>
</evidence>
<evidence type="ECO:0000256" key="6">
    <source>
        <dbReference type="SAM" id="SignalP"/>
    </source>
</evidence>
<keyword evidence="9" id="KW-1185">Reference proteome</keyword>
<evidence type="ECO:0000313" key="9">
    <source>
        <dbReference type="Proteomes" id="UP001221413"/>
    </source>
</evidence>
<keyword evidence="4" id="KW-0560">Oxidoreductase</keyword>
<dbReference type="GO" id="GO:0046872">
    <property type="term" value="F:metal ion binding"/>
    <property type="evidence" value="ECO:0007669"/>
    <property type="project" value="UniProtKB-KW"/>
</dbReference>
<evidence type="ECO:0000313" key="8">
    <source>
        <dbReference type="EMBL" id="KAJ6264623.1"/>
    </source>
</evidence>
<evidence type="ECO:0000256" key="2">
    <source>
        <dbReference type="ARBA" id="ARBA00022723"/>
    </source>
</evidence>
<organism evidence="8 9">
    <name type="scientific">Drechslerella dactyloides</name>
    <name type="common">Nematode-trapping fungus</name>
    <name type="synonym">Arthrobotrys dactyloides</name>
    <dbReference type="NCBI Taxonomy" id="74499"/>
    <lineage>
        <taxon>Eukaryota</taxon>
        <taxon>Fungi</taxon>
        <taxon>Dikarya</taxon>
        <taxon>Ascomycota</taxon>
        <taxon>Pezizomycotina</taxon>
        <taxon>Orbiliomycetes</taxon>
        <taxon>Orbiliales</taxon>
        <taxon>Orbiliaceae</taxon>
        <taxon>Drechslerella</taxon>
    </lineage>
</organism>
<accession>A0AAD6NPA9</accession>
<dbReference type="Proteomes" id="UP001221413">
    <property type="component" value="Unassembled WGS sequence"/>
</dbReference>
<feature type="signal peptide" evidence="6">
    <location>
        <begin position="1"/>
        <end position="15"/>
    </location>
</feature>
<keyword evidence="3" id="KW-0223">Dioxygenase</keyword>
<dbReference type="InterPro" id="IPR000907">
    <property type="entry name" value="LipOase"/>
</dbReference>
<dbReference type="PROSITE" id="PS51393">
    <property type="entry name" value="LIPOXYGENASE_3"/>
    <property type="match status" value="1"/>
</dbReference>